<dbReference type="eggNOG" id="ENOG5031XYV">
    <property type="taxonomic scope" value="Bacteria"/>
</dbReference>
<keyword evidence="1" id="KW-0812">Transmembrane</keyword>
<feature type="transmembrane region" description="Helical" evidence="1">
    <location>
        <begin position="56"/>
        <end position="80"/>
    </location>
</feature>
<sequence length="334" mass="35160">MRSLDRALHGIALAQTVLFDLSHRHVDVIGARQISRRADERIGVKHIHNASHGHHFIDALVTFGTLRAVVATVVAVVGVITLATTVHAVVAISAIVALVALVTITIIIAIAATTAVLALVAIIAIVALITVVATPALIIVVGVAATTIRGFTIGAFGFALACRQRRQNVVQFLFSVRFLILGSTFGTITVTIMATLHCHRAATALHTQTIVTAAFSMGVTFATQRIQHTQRVLCGFAGHFLNHGFTLGGAALAAYTARQHRMFVVVDQTGQLQRLTILISGRSASAARHTRLGWFTRLSGLSVRLGWSGLCSLGSLGVGALSRVGRGLSLAGTS</sequence>
<comment type="caution">
    <text evidence="2">The sequence shown here is derived from an EMBL/GenBank/DDBJ whole genome shotgun (WGS) entry which is preliminary data.</text>
</comment>
<feature type="transmembrane region" description="Helical" evidence="1">
    <location>
        <begin position="139"/>
        <end position="162"/>
    </location>
</feature>
<dbReference type="AlphaFoldDB" id="D1NWX6"/>
<keyword evidence="1" id="KW-1133">Transmembrane helix</keyword>
<accession>D1NWX6</accession>
<evidence type="ECO:0000313" key="3">
    <source>
        <dbReference type="Proteomes" id="UP000003656"/>
    </source>
</evidence>
<gene>
    <name evidence="2" type="ORF">BIFGAL_04382</name>
</gene>
<keyword evidence="1" id="KW-0472">Membrane</keyword>
<dbReference type="STRING" id="561180.BIFGAL_04382"/>
<reference evidence="2 3" key="1">
    <citation type="submission" date="2009-11" db="EMBL/GenBank/DDBJ databases">
        <authorList>
            <person name="Weinstock G."/>
            <person name="Sodergren E."/>
            <person name="Clifton S."/>
            <person name="Fulton L."/>
            <person name="Fulton B."/>
            <person name="Courtney L."/>
            <person name="Fronick C."/>
            <person name="Harrison M."/>
            <person name="Strong C."/>
            <person name="Farmer C."/>
            <person name="Delahaunty K."/>
            <person name="Markovic C."/>
            <person name="Hall O."/>
            <person name="Minx P."/>
            <person name="Tomlinson C."/>
            <person name="Mitreva M."/>
            <person name="Nelson J."/>
            <person name="Hou S."/>
            <person name="Wollam A."/>
            <person name="Pepin K.H."/>
            <person name="Johnson M."/>
            <person name="Bhonagiri V."/>
            <person name="Nash W.E."/>
            <person name="Warren W."/>
            <person name="Chinwalla A."/>
            <person name="Mardis E.R."/>
            <person name="Wilson R.K."/>
        </authorList>
    </citation>
    <scope>NUCLEOTIDE SEQUENCE [LARGE SCALE GENOMIC DNA]</scope>
    <source>
        <strain evidence="2 3">DSM 20093</strain>
    </source>
</reference>
<dbReference type="Proteomes" id="UP000003656">
    <property type="component" value="Unassembled WGS sequence"/>
</dbReference>
<feature type="transmembrane region" description="Helical" evidence="1">
    <location>
        <begin position="115"/>
        <end position="133"/>
    </location>
</feature>
<name>D1NWX6_9BIFI</name>
<evidence type="ECO:0000313" key="2">
    <source>
        <dbReference type="EMBL" id="EFA22106.1"/>
    </source>
</evidence>
<evidence type="ECO:0000256" key="1">
    <source>
        <dbReference type="SAM" id="Phobius"/>
    </source>
</evidence>
<feature type="transmembrane region" description="Helical" evidence="1">
    <location>
        <begin position="174"/>
        <end position="196"/>
    </location>
</feature>
<dbReference type="EMBL" id="ABXB03000007">
    <property type="protein sequence ID" value="EFA22106.1"/>
    <property type="molecule type" value="Genomic_DNA"/>
</dbReference>
<proteinExistence type="predicted"/>
<feature type="transmembrane region" description="Helical" evidence="1">
    <location>
        <begin position="86"/>
        <end position="108"/>
    </location>
</feature>
<organism evidence="2 3">
    <name type="scientific">Bifidobacterium gallicum DSM 20093 = LMG 11596</name>
    <dbReference type="NCBI Taxonomy" id="561180"/>
    <lineage>
        <taxon>Bacteria</taxon>
        <taxon>Bacillati</taxon>
        <taxon>Actinomycetota</taxon>
        <taxon>Actinomycetes</taxon>
        <taxon>Bifidobacteriales</taxon>
        <taxon>Bifidobacteriaceae</taxon>
        <taxon>Bifidobacterium</taxon>
    </lineage>
</organism>
<protein>
    <submittedName>
        <fullName evidence="2">Uncharacterized protein</fullName>
    </submittedName>
</protein>